<evidence type="ECO:0000313" key="2">
    <source>
        <dbReference type="EMBL" id="NVN51917.1"/>
    </source>
</evidence>
<proteinExistence type="predicted"/>
<evidence type="ECO:0000256" key="1">
    <source>
        <dbReference type="SAM" id="MobiDB-lite"/>
    </source>
</evidence>
<dbReference type="RefSeq" id="WP_178360180.1">
    <property type="nucleotide sequence ID" value="NZ_JABFYL010000039.1"/>
</dbReference>
<protein>
    <submittedName>
        <fullName evidence="2">Putative lipoprotein lppI</fullName>
    </submittedName>
</protein>
<organism evidence="2 3">
    <name type="scientific">Mycolicibacterium hippocampi</name>
    <dbReference type="NCBI Taxonomy" id="659824"/>
    <lineage>
        <taxon>Bacteria</taxon>
        <taxon>Bacillati</taxon>
        <taxon>Actinomycetota</taxon>
        <taxon>Actinomycetes</taxon>
        <taxon>Mycobacteriales</taxon>
        <taxon>Mycobacteriaceae</taxon>
        <taxon>Mycolicibacterium</taxon>
    </lineage>
</organism>
<dbReference type="EMBL" id="JABFYL010000039">
    <property type="protein sequence ID" value="NVN51917.1"/>
    <property type="molecule type" value="Genomic_DNA"/>
</dbReference>
<name>A0A850PSU3_9MYCO</name>
<keyword evidence="3" id="KW-1185">Reference proteome</keyword>
<dbReference type="Proteomes" id="UP000570517">
    <property type="component" value="Unassembled WGS sequence"/>
</dbReference>
<reference evidence="2 3" key="1">
    <citation type="submission" date="2020-05" db="EMBL/GenBank/DDBJ databases">
        <title>Draft genome sequence of Mycobacterium hippocampi DL, isolated from European seabass, Dicentrarchus labrax, reared in fish farms.</title>
        <authorList>
            <person name="Stathopoulou P."/>
            <person name="Asimakis E."/>
            <person name="Tzokas K."/>
            <person name="Batargias C."/>
            <person name="Tsiamis G."/>
        </authorList>
    </citation>
    <scope>NUCLEOTIDE SEQUENCE [LARGE SCALE GENOMIC DNA]</scope>
    <source>
        <strain evidence="2 3">DL</strain>
    </source>
</reference>
<accession>A0A850PSU3</accession>
<sequence>MRIAGLIAATALVAACSQSVGGDAEPSSPSPSAPLSSAPTTTTGTAPAPGAAGQAPGRSAEIEQVIAWIEAGTPADPGAHHVAFRDGVTTQLGDDIAFTAPSGASNDTTQCMTDSTYNGGALTCLVELESPSPRPADGEGMWKAGWIDYPGTSVQIGSLHGDPGPFVKGVGPQLAEGQSLTFADNRCRSDASGLFCVNYAHRSAVQISAGGLVPFGCLRPVTPPPPQTGAAFRC</sequence>
<gene>
    <name evidence="2" type="ORF">HLY00_1908</name>
</gene>
<comment type="caution">
    <text evidence="2">The sequence shown here is derived from an EMBL/GenBank/DDBJ whole genome shotgun (WGS) entry which is preliminary data.</text>
</comment>
<feature type="compositionally biased region" description="Low complexity" evidence="1">
    <location>
        <begin position="33"/>
        <end position="58"/>
    </location>
</feature>
<feature type="region of interest" description="Disordered" evidence="1">
    <location>
        <begin position="19"/>
        <end position="58"/>
    </location>
</feature>
<evidence type="ECO:0000313" key="3">
    <source>
        <dbReference type="Proteomes" id="UP000570517"/>
    </source>
</evidence>
<dbReference type="AlphaFoldDB" id="A0A850PSU3"/>
<keyword evidence="2" id="KW-0449">Lipoprotein</keyword>
<dbReference type="PROSITE" id="PS51257">
    <property type="entry name" value="PROKAR_LIPOPROTEIN"/>
    <property type="match status" value="1"/>
</dbReference>